<feature type="region of interest" description="Disordered" evidence="1">
    <location>
        <begin position="83"/>
        <end position="103"/>
    </location>
</feature>
<gene>
    <name evidence="2" type="ORF">BHE90_016589</name>
</gene>
<comment type="caution">
    <text evidence="2">The sequence shown here is derived from an EMBL/GenBank/DDBJ whole genome shotgun (WGS) entry which is preliminary data.</text>
</comment>
<protein>
    <submittedName>
        <fullName evidence="2">Uncharacterized protein</fullName>
    </submittedName>
</protein>
<evidence type="ECO:0000256" key="1">
    <source>
        <dbReference type="SAM" id="MobiDB-lite"/>
    </source>
</evidence>
<evidence type="ECO:0000313" key="3">
    <source>
        <dbReference type="Proteomes" id="UP000287124"/>
    </source>
</evidence>
<organism evidence="2 3">
    <name type="scientific">Fusarium euwallaceae</name>
    <dbReference type="NCBI Taxonomy" id="1147111"/>
    <lineage>
        <taxon>Eukaryota</taxon>
        <taxon>Fungi</taxon>
        <taxon>Dikarya</taxon>
        <taxon>Ascomycota</taxon>
        <taxon>Pezizomycotina</taxon>
        <taxon>Sordariomycetes</taxon>
        <taxon>Hypocreomycetidae</taxon>
        <taxon>Hypocreales</taxon>
        <taxon>Nectriaceae</taxon>
        <taxon>Fusarium</taxon>
        <taxon>Fusarium solani species complex</taxon>
    </lineage>
</organism>
<feature type="compositionally biased region" description="Low complexity" evidence="1">
    <location>
        <begin position="83"/>
        <end position="94"/>
    </location>
</feature>
<sequence length="233" mass="26478">MGRSSKPNRSHKEEKSKKGRRTKPDKRTRSSHSATTELREVIADLEQRQQSLAREWQDHTYLQATAVELQTRLRESQETQQLLSSSSLAAQQRRGVSQFSDDPSHQIYNQSNRHQHLAREIDAMRDSIAEFQQRADAVWEVILRHQEEIEELQRRINELRDASAGDEHGQGWGEGLGYPDDDDDDEPQGGYSRGVARSMPHINNDLADMDAETTGEPAFTTGNRHATAGCYAL</sequence>
<feature type="region of interest" description="Disordered" evidence="1">
    <location>
        <begin position="1"/>
        <end position="39"/>
    </location>
</feature>
<evidence type="ECO:0000313" key="2">
    <source>
        <dbReference type="EMBL" id="RTE69031.1"/>
    </source>
</evidence>
<keyword evidence="3" id="KW-1185">Reference proteome</keyword>
<name>A0A430KZY7_9HYPO</name>
<dbReference type="Proteomes" id="UP000287124">
    <property type="component" value="Unassembled WGS sequence"/>
</dbReference>
<dbReference type="Gene3D" id="1.20.58.60">
    <property type="match status" value="1"/>
</dbReference>
<dbReference type="AlphaFoldDB" id="A0A430KZY7"/>
<reference evidence="2 3" key="1">
    <citation type="submission" date="2017-06" db="EMBL/GenBank/DDBJ databases">
        <title>Comparative genomic analysis of Ambrosia Fusariam Clade fungi.</title>
        <authorList>
            <person name="Stajich J.E."/>
            <person name="Carrillo J."/>
            <person name="Kijimoto T."/>
            <person name="Eskalen A."/>
            <person name="O'Donnell K."/>
            <person name="Kasson M."/>
        </authorList>
    </citation>
    <scope>NUCLEOTIDE SEQUENCE [LARGE SCALE GENOMIC DNA]</scope>
    <source>
        <strain evidence="2 3">UCR1854</strain>
    </source>
</reference>
<feature type="compositionally biased region" description="Basic residues" evidence="1">
    <location>
        <begin position="17"/>
        <end position="30"/>
    </location>
</feature>
<dbReference type="EMBL" id="MIKF01000650">
    <property type="protein sequence ID" value="RTE69031.1"/>
    <property type="molecule type" value="Genomic_DNA"/>
</dbReference>
<accession>A0A430KZY7</accession>
<proteinExistence type="predicted"/>
<feature type="region of interest" description="Disordered" evidence="1">
    <location>
        <begin position="161"/>
        <end position="226"/>
    </location>
</feature>